<reference evidence="6 7" key="1">
    <citation type="journal article" date="2008" name="Nature">
        <title>The genome of the model beetle and pest Tribolium castaneum.</title>
        <authorList>
            <consortium name="Tribolium Genome Sequencing Consortium"/>
            <person name="Richards S."/>
            <person name="Gibbs R.A."/>
            <person name="Weinstock G.M."/>
            <person name="Brown S.J."/>
            <person name="Denell R."/>
            <person name="Beeman R.W."/>
            <person name="Gibbs R."/>
            <person name="Beeman R.W."/>
            <person name="Brown S.J."/>
            <person name="Bucher G."/>
            <person name="Friedrich M."/>
            <person name="Grimmelikhuijzen C.J."/>
            <person name="Klingler M."/>
            <person name="Lorenzen M."/>
            <person name="Richards S."/>
            <person name="Roth S."/>
            <person name="Schroder R."/>
            <person name="Tautz D."/>
            <person name="Zdobnov E.M."/>
            <person name="Muzny D."/>
            <person name="Gibbs R.A."/>
            <person name="Weinstock G.M."/>
            <person name="Attaway T."/>
            <person name="Bell S."/>
            <person name="Buhay C.J."/>
            <person name="Chandrabose M.N."/>
            <person name="Chavez D."/>
            <person name="Clerk-Blankenburg K.P."/>
            <person name="Cree A."/>
            <person name="Dao M."/>
            <person name="Davis C."/>
            <person name="Chacko J."/>
            <person name="Dinh H."/>
            <person name="Dugan-Rocha S."/>
            <person name="Fowler G."/>
            <person name="Garner T.T."/>
            <person name="Garnes J."/>
            <person name="Gnirke A."/>
            <person name="Hawes A."/>
            <person name="Hernandez J."/>
            <person name="Hines S."/>
            <person name="Holder M."/>
            <person name="Hume J."/>
            <person name="Jhangiani S.N."/>
            <person name="Joshi V."/>
            <person name="Khan Z.M."/>
            <person name="Jackson L."/>
            <person name="Kovar C."/>
            <person name="Kowis A."/>
            <person name="Lee S."/>
            <person name="Lewis L.R."/>
            <person name="Margolis J."/>
            <person name="Morgan M."/>
            <person name="Nazareth L.V."/>
            <person name="Nguyen N."/>
            <person name="Okwuonu G."/>
            <person name="Parker D."/>
            <person name="Richards S."/>
            <person name="Ruiz S.J."/>
            <person name="Santibanez J."/>
            <person name="Savard J."/>
            <person name="Scherer S.E."/>
            <person name="Schneider B."/>
            <person name="Sodergren E."/>
            <person name="Tautz D."/>
            <person name="Vattahil S."/>
            <person name="Villasana D."/>
            <person name="White C.S."/>
            <person name="Wright R."/>
            <person name="Park Y."/>
            <person name="Beeman R.W."/>
            <person name="Lord J."/>
            <person name="Oppert B."/>
            <person name="Lorenzen M."/>
            <person name="Brown S."/>
            <person name="Wang L."/>
            <person name="Savard J."/>
            <person name="Tautz D."/>
            <person name="Richards S."/>
            <person name="Weinstock G."/>
            <person name="Gibbs R.A."/>
            <person name="Liu Y."/>
            <person name="Worley K."/>
            <person name="Weinstock G."/>
            <person name="Elsik C.G."/>
            <person name="Reese J.T."/>
            <person name="Elhaik E."/>
            <person name="Landan G."/>
            <person name="Graur D."/>
            <person name="Arensburger P."/>
            <person name="Atkinson P."/>
            <person name="Beeman R.W."/>
            <person name="Beidler J."/>
            <person name="Brown S.J."/>
            <person name="Demuth J.P."/>
            <person name="Drury D.W."/>
            <person name="Du Y.Z."/>
            <person name="Fujiwara H."/>
            <person name="Lorenzen M."/>
            <person name="Maselli V."/>
            <person name="Osanai M."/>
            <person name="Park Y."/>
            <person name="Robertson H.M."/>
            <person name="Tu Z."/>
            <person name="Wang J.J."/>
            <person name="Wang S."/>
            <person name="Richards S."/>
            <person name="Song H."/>
            <person name="Zhang L."/>
            <person name="Sodergren E."/>
            <person name="Werner D."/>
            <person name="Stanke M."/>
            <person name="Morgenstern B."/>
            <person name="Solovyev V."/>
            <person name="Kosarev P."/>
            <person name="Brown G."/>
            <person name="Chen H.C."/>
            <person name="Ermolaeva O."/>
            <person name="Hlavina W."/>
            <person name="Kapustin Y."/>
            <person name="Kiryutin B."/>
            <person name="Kitts P."/>
            <person name="Maglott D."/>
            <person name="Pruitt K."/>
            <person name="Sapojnikov V."/>
            <person name="Souvorov A."/>
            <person name="Mackey A.J."/>
            <person name="Waterhouse R.M."/>
            <person name="Wyder S."/>
            <person name="Zdobnov E.M."/>
            <person name="Zdobnov E.M."/>
            <person name="Wyder S."/>
            <person name="Kriventseva E.V."/>
            <person name="Kadowaki T."/>
            <person name="Bork P."/>
            <person name="Aranda M."/>
            <person name="Bao R."/>
            <person name="Beermann A."/>
            <person name="Berns N."/>
            <person name="Bolognesi R."/>
            <person name="Bonneton F."/>
            <person name="Bopp D."/>
            <person name="Brown S.J."/>
            <person name="Bucher G."/>
            <person name="Butts T."/>
            <person name="Chaumot A."/>
            <person name="Denell R.E."/>
            <person name="Ferrier D.E."/>
            <person name="Friedrich M."/>
            <person name="Gordon C.M."/>
            <person name="Jindra M."/>
            <person name="Klingler M."/>
            <person name="Lan Q."/>
            <person name="Lattorff H.M."/>
            <person name="Laudet V."/>
            <person name="von Levetsow C."/>
            <person name="Liu Z."/>
            <person name="Lutz R."/>
            <person name="Lynch J.A."/>
            <person name="da Fonseca R.N."/>
            <person name="Posnien N."/>
            <person name="Reuter R."/>
            <person name="Roth S."/>
            <person name="Savard J."/>
            <person name="Schinko J.B."/>
            <person name="Schmitt C."/>
            <person name="Schoppmeier M."/>
            <person name="Schroder R."/>
            <person name="Shippy T.D."/>
            <person name="Simonnet F."/>
            <person name="Marques-Souza H."/>
            <person name="Tautz D."/>
            <person name="Tomoyasu Y."/>
            <person name="Trauner J."/>
            <person name="Van der Zee M."/>
            <person name="Vervoort M."/>
            <person name="Wittkopp N."/>
            <person name="Wimmer E.A."/>
            <person name="Yang X."/>
            <person name="Jones A.K."/>
            <person name="Sattelle D.B."/>
            <person name="Ebert P.R."/>
            <person name="Nelson D."/>
            <person name="Scott J.G."/>
            <person name="Beeman R.W."/>
            <person name="Muthukrishnan S."/>
            <person name="Kramer K.J."/>
            <person name="Arakane Y."/>
            <person name="Beeman R.W."/>
            <person name="Zhu Q."/>
            <person name="Hogenkamp D."/>
            <person name="Dixit R."/>
            <person name="Oppert B."/>
            <person name="Jiang H."/>
            <person name="Zou Z."/>
            <person name="Marshall J."/>
            <person name="Elpidina E."/>
            <person name="Vinokurov K."/>
            <person name="Oppert C."/>
            <person name="Zou Z."/>
            <person name="Evans J."/>
            <person name="Lu Z."/>
            <person name="Zhao P."/>
            <person name="Sumathipala N."/>
            <person name="Altincicek B."/>
            <person name="Vilcinskas A."/>
            <person name="Williams M."/>
            <person name="Hultmark D."/>
            <person name="Hetru C."/>
            <person name="Jiang H."/>
            <person name="Grimmelikhuijzen C.J."/>
            <person name="Hauser F."/>
            <person name="Cazzamali G."/>
            <person name="Williamson M."/>
            <person name="Park Y."/>
            <person name="Li B."/>
            <person name="Tanaka Y."/>
            <person name="Predel R."/>
            <person name="Neupert S."/>
            <person name="Schachtner J."/>
            <person name="Verleyen P."/>
            <person name="Raible F."/>
            <person name="Bork P."/>
            <person name="Friedrich M."/>
            <person name="Walden K.K."/>
            <person name="Robertson H.M."/>
            <person name="Angeli S."/>
            <person name="Foret S."/>
            <person name="Bucher G."/>
            <person name="Schuetz S."/>
            <person name="Maleszka R."/>
            <person name="Wimmer E.A."/>
            <person name="Beeman R.W."/>
            <person name="Lorenzen M."/>
            <person name="Tomoyasu Y."/>
            <person name="Miller S.C."/>
            <person name="Grossmann D."/>
            <person name="Bucher G."/>
        </authorList>
    </citation>
    <scope>NUCLEOTIDE SEQUENCE [LARGE SCALE GENOMIC DNA]</scope>
    <source>
        <strain evidence="6 7">Georgia GA2</strain>
    </source>
</reference>
<feature type="compositionally biased region" description="Polar residues" evidence="3">
    <location>
        <begin position="233"/>
        <end position="251"/>
    </location>
</feature>
<evidence type="ECO:0000313" key="6">
    <source>
        <dbReference type="EMBL" id="KYB25266.1"/>
    </source>
</evidence>
<keyword evidence="2" id="KW-0964">Secreted</keyword>
<evidence type="ECO:0000256" key="1">
    <source>
        <dbReference type="ARBA" id="ARBA00004613"/>
    </source>
</evidence>
<feature type="domain" description="Single" evidence="5">
    <location>
        <begin position="38"/>
        <end position="100"/>
    </location>
</feature>
<evidence type="ECO:0000256" key="2">
    <source>
        <dbReference type="ARBA" id="ARBA00022525"/>
    </source>
</evidence>
<protein>
    <recommendedName>
        <fullName evidence="5">Single domain-containing protein</fullName>
    </recommendedName>
</protein>
<feature type="domain" description="Single" evidence="5">
    <location>
        <begin position="159"/>
        <end position="222"/>
    </location>
</feature>
<dbReference type="EMBL" id="KQ971372">
    <property type="protein sequence ID" value="KYB25266.1"/>
    <property type="molecule type" value="Genomic_DNA"/>
</dbReference>
<reference evidence="6 7" key="2">
    <citation type="journal article" date="2010" name="Nucleic Acids Res.">
        <title>BeetleBase in 2010: revisions to provide comprehensive genomic information for Tribolium castaneum.</title>
        <authorList>
            <person name="Kim H.S."/>
            <person name="Murphy T."/>
            <person name="Xia J."/>
            <person name="Caragea D."/>
            <person name="Park Y."/>
            <person name="Beeman R.W."/>
            <person name="Lorenzen M.D."/>
            <person name="Butcher S."/>
            <person name="Manak J.R."/>
            <person name="Brown S.J."/>
        </authorList>
    </citation>
    <scope>GENOME REANNOTATION</scope>
    <source>
        <strain evidence="6 7">Georgia GA2</strain>
    </source>
</reference>
<proteinExistence type="predicted"/>
<evidence type="ECO:0000256" key="3">
    <source>
        <dbReference type="SAM" id="MobiDB-lite"/>
    </source>
</evidence>
<sequence length="251" mass="27511">MKVMLVVLLALSIFYKNLIVEAFTAMALPHPKRKPGGCYDEDYGHLKIGSFIIDCAEVTCSSDGTIDINGCSSKVDETSCEDDIKMDPKKPYPQCCPVICRSPIARYKKASRTTTKRPPQKTSKPAVVLLTLSIFYQNLIVDAFVARGPPNPKRKPGGCYEDNFGHLKGNSQTKIRCVLVGCSSSGWINVQGCPLMAIDVGCFEDIKEDPKKPFPECCAKQCDSPAARFIKASKTTTPRPPQKTSKPPNDS</sequence>
<gene>
    <name evidence="6" type="primary">AUGUSTUS-3.0.2_34384</name>
    <name evidence="6" type="ORF">TcasGA2_TC034384</name>
</gene>
<keyword evidence="7" id="KW-1185">Reference proteome</keyword>
<dbReference type="Proteomes" id="UP000007266">
    <property type="component" value="Linkage group 9"/>
</dbReference>
<name>A0A139WBG6_TRICA</name>
<evidence type="ECO:0000256" key="4">
    <source>
        <dbReference type="SAM" id="SignalP"/>
    </source>
</evidence>
<evidence type="ECO:0000259" key="5">
    <source>
        <dbReference type="SMART" id="SM01318"/>
    </source>
</evidence>
<feature type="signal peptide" evidence="4">
    <location>
        <begin position="1"/>
        <end position="22"/>
    </location>
</feature>
<organism evidence="6 7">
    <name type="scientific">Tribolium castaneum</name>
    <name type="common">Red flour beetle</name>
    <dbReference type="NCBI Taxonomy" id="7070"/>
    <lineage>
        <taxon>Eukaryota</taxon>
        <taxon>Metazoa</taxon>
        <taxon>Ecdysozoa</taxon>
        <taxon>Arthropoda</taxon>
        <taxon>Hexapoda</taxon>
        <taxon>Insecta</taxon>
        <taxon>Pterygota</taxon>
        <taxon>Neoptera</taxon>
        <taxon>Endopterygota</taxon>
        <taxon>Coleoptera</taxon>
        <taxon>Polyphaga</taxon>
        <taxon>Cucujiformia</taxon>
        <taxon>Tenebrionidae</taxon>
        <taxon>Tenebrionidae incertae sedis</taxon>
        <taxon>Tribolium</taxon>
    </lineage>
</organism>
<comment type="subcellular location">
    <subcellularLocation>
        <location evidence="1">Secreted</location>
    </subcellularLocation>
</comment>
<dbReference type="GO" id="GO:0005576">
    <property type="term" value="C:extracellular region"/>
    <property type="evidence" value="ECO:0007669"/>
    <property type="project" value="UniProtKB-SubCell"/>
</dbReference>
<dbReference type="InterPro" id="IPR029277">
    <property type="entry name" value="SVWC_dom"/>
</dbReference>
<dbReference type="InParanoid" id="A0A139WBG6"/>
<keyword evidence="4" id="KW-0732">Signal</keyword>
<dbReference type="InterPro" id="IPR053308">
    <property type="entry name" value="Vago-like"/>
</dbReference>
<evidence type="ECO:0000313" key="7">
    <source>
        <dbReference type="Proteomes" id="UP000007266"/>
    </source>
</evidence>
<feature type="region of interest" description="Disordered" evidence="3">
    <location>
        <begin position="230"/>
        <end position="251"/>
    </location>
</feature>
<dbReference type="SMART" id="SM01318">
    <property type="entry name" value="SVWC"/>
    <property type="match status" value="2"/>
</dbReference>
<dbReference type="PANTHER" id="PTHR39957">
    <property type="entry name" value="AT09846P1-RELATED"/>
    <property type="match status" value="1"/>
</dbReference>
<dbReference type="PANTHER" id="PTHR39957:SF1">
    <property type="entry name" value="AT09846P1-RELATED"/>
    <property type="match status" value="1"/>
</dbReference>
<feature type="chain" id="PRO_5007299659" description="Single domain-containing protein" evidence="4">
    <location>
        <begin position="23"/>
        <end position="251"/>
    </location>
</feature>
<accession>A0A139WBG6</accession>
<dbReference type="Pfam" id="PF15430">
    <property type="entry name" value="SVWC"/>
    <property type="match status" value="2"/>
</dbReference>
<dbReference type="AlphaFoldDB" id="A0A139WBG6"/>